<feature type="compositionally biased region" description="Basic residues" evidence="1">
    <location>
        <begin position="191"/>
        <end position="201"/>
    </location>
</feature>
<keyword evidence="2" id="KW-0812">Transmembrane</keyword>
<protein>
    <recommendedName>
        <fullName evidence="5">Membrane protein YesL</fullName>
    </recommendedName>
</protein>
<evidence type="ECO:0000256" key="2">
    <source>
        <dbReference type="SAM" id="Phobius"/>
    </source>
</evidence>
<accession>A0ABV9XXZ3</accession>
<gene>
    <name evidence="3" type="ORF">ACFPFM_10755</name>
</gene>
<reference evidence="4" key="1">
    <citation type="journal article" date="2019" name="Int. J. Syst. Evol. Microbiol.">
        <title>The Global Catalogue of Microorganisms (GCM) 10K type strain sequencing project: providing services to taxonomists for standard genome sequencing and annotation.</title>
        <authorList>
            <consortium name="The Broad Institute Genomics Platform"/>
            <consortium name="The Broad Institute Genome Sequencing Center for Infectious Disease"/>
            <person name="Wu L."/>
            <person name="Ma J."/>
        </authorList>
    </citation>
    <scope>NUCLEOTIDE SEQUENCE [LARGE SCALE GENOMIC DNA]</scope>
    <source>
        <strain evidence="4">KCTC 12848</strain>
    </source>
</reference>
<feature type="transmembrane region" description="Helical" evidence="2">
    <location>
        <begin position="142"/>
        <end position="175"/>
    </location>
</feature>
<dbReference type="EMBL" id="JBHSJB010000009">
    <property type="protein sequence ID" value="MFC5054237.1"/>
    <property type="molecule type" value="Genomic_DNA"/>
</dbReference>
<keyword evidence="2" id="KW-0472">Membrane</keyword>
<comment type="caution">
    <text evidence="3">The sequence shown here is derived from an EMBL/GenBank/DDBJ whole genome shotgun (WGS) entry which is preliminary data.</text>
</comment>
<feature type="compositionally biased region" description="Low complexity" evidence="1">
    <location>
        <begin position="181"/>
        <end position="190"/>
    </location>
</feature>
<evidence type="ECO:0000313" key="3">
    <source>
        <dbReference type="EMBL" id="MFC5054237.1"/>
    </source>
</evidence>
<evidence type="ECO:0000313" key="4">
    <source>
        <dbReference type="Proteomes" id="UP001595833"/>
    </source>
</evidence>
<feature type="transmembrane region" description="Helical" evidence="2">
    <location>
        <begin position="94"/>
        <end position="114"/>
    </location>
</feature>
<name>A0ABV9XXZ3_9PSEU</name>
<evidence type="ECO:0000256" key="1">
    <source>
        <dbReference type="SAM" id="MobiDB-lite"/>
    </source>
</evidence>
<dbReference type="Proteomes" id="UP001595833">
    <property type="component" value="Unassembled WGS sequence"/>
</dbReference>
<feature type="region of interest" description="Disordered" evidence="1">
    <location>
        <begin position="179"/>
        <end position="201"/>
    </location>
</feature>
<dbReference type="PROSITE" id="PS51257">
    <property type="entry name" value="PROKAR_LIPOPROTEIN"/>
    <property type="match status" value="1"/>
</dbReference>
<keyword evidence="4" id="KW-1185">Reference proteome</keyword>
<sequence>MRKFALLGECLTAGLLVLLAALPVVTLLPALAAGCAHVKAHVDGESTAVRAFFGHVRAALPGGWQPSLGVVAAFGVLAADLVLLAAGLAGGVPVAAVCATAAVCLAVVVLRAAATWAPGTPWREVLRAAARRGAADARGSLLLAMALGVLAVLTWQLPVLFLPAFGCLLMAAVAVDRRPGVRSGRPPSARARTRPRSRPAS</sequence>
<organism evidence="3 4">
    <name type="scientific">Saccharothrix xinjiangensis</name>
    <dbReference type="NCBI Taxonomy" id="204798"/>
    <lineage>
        <taxon>Bacteria</taxon>
        <taxon>Bacillati</taxon>
        <taxon>Actinomycetota</taxon>
        <taxon>Actinomycetes</taxon>
        <taxon>Pseudonocardiales</taxon>
        <taxon>Pseudonocardiaceae</taxon>
        <taxon>Saccharothrix</taxon>
    </lineage>
</organism>
<dbReference type="RefSeq" id="WP_380646170.1">
    <property type="nucleotide sequence ID" value="NZ_JBHSJB010000009.1"/>
</dbReference>
<feature type="transmembrane region" description="Helical" evidence="2">
    <location>
        <begin position="67"/>
        <end position="87"/>
    </location>
</feature>
<keyword evidence="2" id="KW-1133">Transmembrane helix</keyword>
<proteinExistence type="predicted"/>
<evidence type="ECO:0008006" key="5">
    <source>
        <dbReference type="Google" id="ProtNLM"/>
    </source>
</evidence>